<gene>
    <name evidence="5" type="ORF">A2113_02260</name>
</gene>
<evidence type="ECO:0000313" key="5">
    <source>
        <dbReference type="EMBL" id="OGY22691.1"/>
    </source>
</evidence>
<protein>
    <submittedName>
        <fullName evidence="5">Transketolase</fullName>
    </submittedName>
</protein>
<organism evidence="5 6">
    <name type="scientific">Candidatus Woykebacteria bacterium GWA1_44_8</name>
    <dbReference type="NCBI Taxonomy" id="1802591"/>
    <lineage>
        <taxon>Bacteria</taxon>
        <taxon>Candidatus Woykeibacteriota</taxon>
    </lineage>
</organism>
<dbReference type="CDD" id="cd02012">
    <property type="entry name" value="TPP_TK"/>
    <property type="match status" value="1"/>
</dbReference>
<evidence type="ECO:0000256" key="1">
    <source>
        <dbReference type="ARBA" id="ARBA00001964"/>
    </source>
</evidence>
<dbReference type="InterPro" id="IPR029061">
    <property type="entry name" value="THDP-binding"/>
</dbReference>
<comment type="cofactor">
    <cofactor evidence="1">
        <name>thiamine diphosphate</name>
        <dbReference type="ChEBI" id="CHEBI:58937"/>
    </cofactor>
</comment>
<dbReference type="STRING" id="1802591.A2113_02260"/>
<dbReference type="Gene3D" id="3.40.50.970">
    <property type="match status" value="1"/>
</dbReference>
<accession>A0A1G1W4X3</accession>
<dbReference type="Pfam" id="PF00456">
    <property type="entry name" value="Transketolase_N"/>
    <property type="match status" value="1"/>
</dbReference>
<evidence type="ECO:0000313" key="6">
    <source>
        <dbReference type="Proteomes" id="UP000176299"/>
    </source>
</evidence>
<evidence type="ECO:0000259" key="4">
    <source>
        <dbReference type="Pfam" id="PF00456"/>
    </source>
</evidence>
<comment type="similarity">
    <text evidence="2">Belongs to the transketolase family.</text>
</comment>
<feature type="domain" description="Transketolase N-terminal" evidence="4">
    <location>
        <begin position="19"/>
        <end position="276"/>
    </location>
</feature>
<dbReference type="EMBL" id="MHCN01000001">
    <property type="protein sequence ID" value="OGY22691.1"/>
    <property type="molecule type" value="Genomic_DNA"/>
</dbReference>
<keyword evidence="3" id="KW-0786">Thiamine pyrophosphate</keyword>
<proteinExistence type="inferred from homology"/>
<evidence type="ECO:0000256" key="2">
    <source>
        <dbReference type="ARBA" id="ARBA00007131"/>
    </source>
</evidence>
<reference evidence="5 6" key="1">
    <citation type="journal article" date="2016" name="Nat. Commun.">
        <title>Thousands of microbial genomes shed light on interconnected biogeochemical processes in an aquifer system.</title>
        <authorList>
            <person name="Anantharaman K."/>
            <person name="Brown C.T."/>
            <person name="Hug L.A."/>
            <person name="Sharon I."/>
            <person name="Castelle C.J."/>
            <person name="Probst A.J."/>
            <person name="Thomas B.C."/>
            <person name="Singh A."/>
            <person name="Wilkins M.J."/>
            <person name="Karaoz U."/>
            <person name="Brodie E.L."/>
            <person name="Williams K.H."/>
            <person name="Hubbard S.S."/>
            <person name="Banfield J.F."/>
        </authorList>
    </citation>
    <scope>NUCLEOTIDE SEQUENCE [LARGE SCALE GENOMIC DNA]</scope>
</reference>
<name>A0A1G1W4X3_9BACT</name>
<dbReference type="InterPro" id="IPR005474">
    <property type="entry name" value="Transketolase_N"/>
</dbReference>
<dbReference type="PANTHER" id="PTHR47514">
    <property type="entry name" value="TRANSKETOLASE N-TERMINAL SECTION-RELATED"/>
    <property type="match status" value="1"/>
</dbReference>
<evidence type="ECO:0000256" key="3">
    <source>
        <dbReference type="ARBA" id="ARBA00023052"/>
    </source>
</evidence>
<dbReference type="SUPFAM" id="SSF52518">
    <property type="entry name" value="Thiamin diphosphate-binding fold (THDP-binding)"/>
    <property type="match status" value="1"/>
</dbReference>
<dbReference type="PANTHER" id="PTHR47514:SF1">
    <property type="entry name" value="TRANSKETOLASE N-TERMINAL SECTION-RELATED"/>
    <property type="match status" value="1"/>
</dbReference>
<dbReference type="Proteomes" id="UP000176299">
    <property type="component" value="Unassembled WGS sequence"/>
</dbReference>
<sequence length="292" mass="32456">MIKAGQDEHIGHTNVGILEKIANDIRQDVIKMLLEAKSGHSAGSLGMADIFAALYFAVLNHNPKNPKWEDRDRLLTSNGHICPVVYAALAHAGYFPREELTTLRKINSRLQGHPHYGTLPGIENTSGPLGQGLPQAIGMALACRMDKKRYYVFCTLGDGELDEGQIWEAVMFAGKNELGNLIGIVDRNNIQIDGFTEDVMPLEPLRSKFEDFGWHVQEVDGHNIQAIIDACHEAKAIFNKPSMLIAHTIPGKGVDFMEWQPSWHGKPPNPEEAKKALNELRTLKGRIVSEHE</sequence>
<dbReference type="AlphaFoldDB" id="A0A1G1W4X3"/>
<comment type="caution">
    <text evidence="5">The sequence shown here is derived from an EMBL/GenBank/DDBJ whole genome shotgun (WGS) entry which is preliminary data.</text>
</comment>